<feature type="non-terminal residue" evidence="2">
    <location>
        <position position="151"/>
    </location>
</feature>
<keyword evidence="3" id="KW-1185">Reference proteome</keyword>
<evidence type="ECO:0000313" key="2">
    <source>
        <dbReference type="EMBL" id="MYM57505.1"/>
    </source>
</evidence>
<feature type="compositionally biased region" description="Basic and acidic residues" evidence="1">
    <location>
        <begin position="98"/>
        <end position="111"/>
    </location>
</feature>
<dbReference type="EMBL" id="WWEN01000012">
    <property type="protein sequence ID" value="MYM57505.1"/>
    <property type="molecule type" value="Genomic_DNA"/>
</dbReference>
<evidence type="ECO:0000256" key="1">
    <source>
        <dbReference type="SAM" id="MobiDB-lite"/>
    </source>
</evidence>
<reference evidence="2 3" key="1">
    <citation type="submission" date="2020-01" db="EMBL/GenBank/DDBJ databases">
        <authorList>
            <person name="Chen S."/>
        </authorList>
    </citation>
    <scope>NUCLEOTIDE SEQUENCE [LARGE SCALE GENOMIC DNA]</scope>
    <source>
        <strain evidence="2 3">GS-10</strain>
    </source>
</reference>
<feature type="region of interest" description="Disordered" evidence="1">
    <location>
        <begin position="28"/>
        <end position="49"/>
    </location>
</feature>
<protein>
    <submittedName>
        <fullName evidence="2">Uncharacterized protein</fullName>
    </submittedName>
</protein>
<feature type="compositionally biased region" description="Gly residues" evidence="1">
    <location>
        <begin position="142"/>
        <end position="151"/>
    </location>
</feature>
<evidence type="ECO:0000313" key="3">
    <source>
        <dbReference type="Proteomes" id="UP000479043"/>
    </source>
</evidence>
<dbReference type="AlphaFoldDB" id="A0A6L8LNP5"/>
<proteinExistence type="predicted"/>
<feature type="region of interest" description="Disordered" evidence="1">
    <location>
        <begin position="66"/>
        <end position="151"/>
    </location>
</feature>
<accession>A0A6L8LNP5</accession>
<name>A0A6L8LNP5_9RHOB</name>
<dbReference type="Proteomes" id="UP000479043">
    <property type="component" value="Unassembled WGS sequence"/>
</dbReference>
<organism evidence="2 3">
    <name type="scientific">Thalassovita mangrovi</name>
    <dbReference type="NCBI Taxonomy" id="2692236"/>
    <lineage>
        <taxon>Bacteria</taxon>
        <taxon>Pseudomonadati</taxon>
        <taxon>Pseudomonadota</taxon>
        <taxon>Alphaproteobacteria</taxon>
        <taxon>Rhodobacterales</taxon>
        <taxon>Roseobacteraceae</taxon>
        <taxon>Thalassovita</taxon>
    </lineage>
</organism>
<gene>
    <name evidence="2" type="ORF">GR167_19465</name>
</gene>
<comment type="caution">
    <text evidence="2">The sequence shown here is derived from an EMBL/GenBank/DDBJ whole genome shotgun (WGS) entry which is preliminary data.</text>
</comment>
<sequence>MKDTTDSDPLGPGQEDRAVEFRHFKARAAASLAPRQGIDRGAQAPDPDRQERMLNILKAFHAAREAEDGKIPGTPFMLKDPVEVDQDGEGNVATPEAKAPEQDREEARVDPAIKGLGGPTLEGRINTRATPGRDGAAVPPSRGGGGHGGGG</sequence>
<dbReference type="RefSeq" id="WP_160975411.1">
    <property type="nucleotide sequence ID" value="NZ_WWEN01000012.1"/>
</dbReference>